<sequence>MPKFAAAYSKVPGTLVITDTTLAWAPDTQNAEVVRNQQLARVTTMFTSKAGAKKTSLKLEFEGNVPSGGLTFQFTAPPPQDVAERQQVQDLLVPIIARNKERLVARTVDGSDAEAGIRAGGNALVESRGKVTSTPSGRAVDVARVVAGASPGPSRVSSPTVGSPTTADTTTTIPTGPLGPSLTPFAIQLKQSVLRKHPHLLSLHRQLVIEKLVTEAEFWDGREHLLEQERLMSTQQPGRSSQLLDDRFGFTQQAKARAERERKDKIVGTGFGIAQGGGQGKGREGEDELKIQVTKELQREIFEEFPITQRIYAENVGGEEGQMTEADFWSRYFRSRLWDRHRASARAQSASSNLQKVDPVFDRYLEAPDDDVTPRHLASRGVDLFLDLAATEEDHGESGNRRDVTMQPGRERGTLPLIRRFNEHSNRLVAQDGEVASMLVDPEHSGSAQKRLYSEIELEDLQAGGKARVIELDVHERQSFFDSKGVLMEEDDLAGFVRGKGKEVSCGDVREEGRKEGRLIRSGVIPAVPPGHPGADKGTVVIREEATQDGYTRAKKVAEEAIKGVTEALIAEEERAAQTGTFPRVWGRKGADTSADWETAGIEPIPEYIMSQVSTCHNAACEFLRQFWSAVLPSPAGSLSSSTTSEVKAAKARKMAAYLRGTGGKVDSVVASAVKAGMKDPQRVREALRPTLDAVNKALEQFASMQ</sequence>
<dbReference type="EMBL" id="JASBWR010000013">
    <property type="protein sequence ID" value="KAJ9110233.1"/>
    <property type="molecule type" value="Genomic_DNA"/>
</dbReference>
<gene>
    <name evidence="1" type="ORF">QFC19_001636</name>
</gene>
<proteinExistence type="predicted"/>
<evidence type="ECO:0000313" key="2">
    <source>
        <dbReference type="Proteomes" id="UP001241377"/>
    </source>
</evidence>
<accession>A0ACC2WFJ0</accession>
<reference evidence="1" key="1">
    <citation type="submission" date="2023-04" db="EMBL/GenBank/DDBJ databases">
        <title>Draft Genome sequencing of Naganishia species isolated from polar environments using Oxford Nanopore Technology.</title>
        <authorList>
            <person name="Leo P."/>
            <person name="Venkateswaran K."/>
        </authorList>
    </citation>
    <scope>NUCLEOTIDE SEQUENCE</scope>
    <source>
        <strain evidence="1">MNA-CCFEE 5261</strain>
    </source>
</reference>
<keyword evidence="2" id="KW-1185">Reference proteome</keyword>
<dbReference type="Proteomes" id="UP001241377">
    <property type="component" value="Unassembled WGS sequence"/>
</dbReference>
<organism evidence="1 2">
    <name type="scientific">Naganishia cerealis</name>
    <dbReference type="NCBI Taxonomy" id="610337"/>
    <lineage>
        <taxon>Eukaryota</taxon>
        <taxon>Fungi</taxon>
        <taxon>Dikarya</taxon>
        <taxon>Basidiomycota</taxon>
        <taxon>Agaricomycotina</taxon>
        <taxon>Tremellomycetes</taxon>
        <taxon>Filobasidiales</taxon>
        <taxon>Filobasidiaceae</taxon>
        <taxon>Naganishia</taxon>
    </lineage>
</organism>
<protein>
    <submittedName>
        <fullName evidence="1">Uncharacterized protein</fullName>
    </submittedName>
</protein>
<comment type="caution">
    <text evidence="1">The sequence shown here is derived from an EMBL/GenBank/DDBJ whole genome shotgun (WGS) entry which is preliminary data.</text>
</comment>
<name>A0ACC2WFJ0_9TREE</name>
<evidence type="ECO:0000313" key="1">
    <source>
        <dbReference type="EMBL" id="KAJ9110233.1"/>
    </source>
</evidence>